<comment type="subunit">
    <text evidence="3 9">Tetramer of two alpha and two beta chains.</text>
</comment>
<evidence type="ECO:0000256" key="7">
    <source>
        <dbReference type="ARBA" id="ARBA00023239"/>
    </source>
</evidence>
<comment type="caution">
    <text evidence="12">The sequence shown here is derived from an EMBL/GenBank/DDBJ whole genome shotgun (WGS) entry which is preliminary data.</text>
</comment>
<comment type="function">
    <text evidence="1 9">The alpha subunit is responsible for the aldol cleavage of indoleglycerol phosphate to indole and glyceraldehyde 3-phosphate.</text>
</comment>
<dbReference type="GO" id="GO:0004834">
    <property type="term" value="F:tryptophan synthase activity"/>
    <property type="evidence" value="ECO:0007669"/>
    <property type="project" value="UniProtKB-UniRule"/>
</dbReference>
<dbReference type="NCBIfam" id="TIGR00262">
    <property type="entry name" value="trpA"/>
    <property type="match status" value="1"/>
</dbReference>
<comment type="pathway">
    <text evidence="2 9">Amino-acid biosynthesis; L-tryptophan biosynthesis; L-tryptophan from chorismate: step 5/5.</text>
</comment>
<feature type="active site" description="Proton acceptor" evidence="9">
    <location>
        <position position="75"/>
    </location>
</feature>
<comment type="catalytic activity">
    <reaction evidence="8 9">
        <text>(1S,2R)-1-C-(indol-3-yl)glycerol 3-phosphate + L-serine = D-glyceraldehyde 3-phosphate + L-tryptophan + H2O</text>
        <dbReference type="Rhea" id="RHEA:10532"/>
        <dbReference type="ChEBI" id="CHEBI:15377"/>
        <dbReference type="ChEBI" id="CHEBI:33384"/>
        <dbReference type="ChEBI" id="CHEBI:57912"/>
        <dbReference type="ChEBI" id="CHEBI:58866"/>
        <dbReference type="ChEBI" id="CHEBI:59776"/>
        <dbReference type="EC" id="4.2.1.20"/>
    </reaction>
</comment>
<comment type="similarity">
    <text evidence="9 10">Belongs to the TrpA family.</text>
</comment>
<evidence type="ECO:0000313" key="12">
    <source>
        <dbReference type="EMBL" id="GHH74653.1"/>
    </source>
</evidence>
<dbReference type="PANTHER" id="PTHR43406">
    <property type="entry name" value="TRYPTOPHAN SYNTHASE, ALPHA CHAIN"/>
    <property type="match status" value="1"/>
</dbReference>
<dbReference type="PANTHER" id="PTHR43406:SF1">
    <property type="entry name" value="TRYPTOPHAN SYNTHASE ALPHA CHAIN, CHLOROPLASTIC"/>
    <property type="match status" value="1"/>
</dbReference>
<dbReference type="InterPro" id="IPR011060">
    <property type="entry name" value="RibuloseP-bd_barrel"/>
</dbReference>
<dbReference type="Proteomes" id="UP000627369">
    <property type="component" value="Unassembled WGS sequence"/>
</dbReference>
<evidence type="ECO:0000256" key="2">
    <source>
        <dbReference type="ARBA" id="ARBA00004733"/>
    </source>
</evidence>
<evidence type="ECO:0000256" key="3">
    <source>
        <dbReference type="ARBA" id="ARBA00011270"/>
    </source>
</evidence>
<feature type="compositionally biased region" description="Polar residues" evidence="11">
    <location>
        <begin position="300"/>
        <end position="314"/>
    </location>
</feature>
<evidence type="ECO:0000256" key="5">
    <source>
        <dbReference type="ARBA" id="ARBA00022822"/>
    </source>
</evidence>
<accession>A0A919KW29</accession>
<dbReference type="GO" id="GO:0005829">
    <property type="term" value="C:cytosol"/>
    <property type="evidence" value="ECO:0007669"/>
    <property type="project" value="TreeGrafter"/>
</dbReference>
<evidence type="ECO:0000256" key="1">
    <source>
        <dbReference type="ARBA" id="ARBA00003365"/>
    </source>
</evidence>
<organism evidence="12 13">
    <name type="scientific">Promicromonospora soli</name>
    <dbReference type="NCBI Taxonomy" id="2035533"/>
    <lineage>
        <taxon>Bacteria</taxon>
        <taxon>Bacillati</taxon>
        <taxon>Actinomycetota</taxon>
        <taxon>Actinomycetes</taxon>
        <taxon>Micrococcales</taxon>
        <taxon>Promicromonosporaceae</taxon>
        <taxon>Promicromonospora</taxon>
    </lineage>
</organism>
<dbReference type="Gene3D" id="3.20.20.70">
    <property type="entry name" value="Aldolase class I"/>
    <property type="match status" value="1"/>
</dbReference>
<dbReference type="FunFam" id="3.20.20.70:FF:000037">
    <property type="entry name" value="Tryptophan synthase alpha chain"/>
    <property type="match status" value="1"/>
</dbReference>
<dbReference type="InterPro" id="IPR002028">
    <property type="entry name" value="Trp_synthase_suA"/>
</dbReference>
<keyword evidence="13" id="KW-1185">Reference proteome</keyword>
<sequence length="371" mass="39381">MTAMENGYENAVLAEGRTAALLSRLREQEGRPALVGYLPLGFPDLERSMEALYTLADSGVDIIELGIPYTAPVMDGIVIQQASQIALEAGTRVGHLFDAVRLLRGHAPQVEVLVMTYWDPVVSYGVDAFARELSAAGGAGLITPDLDPGQAGQWVAASDQHGLDRVFLVAPSARPEQLAAATSTSRGFVYAASTMGVTGTRATVGERAEKLVTDTRAAGATHVCVGLGVSNGGQAAEVGRWADGVIVGSVLVRPLLGDDPWADQLKSLATITRELASGVRRARRPQVVPDHPAPMLEMSADSTARGSKMPSTMSMPGDDEEIRNDVDDAIRAGTISDEEVATVHKLLDENPGRFRSFKDIYEMARSATISD</sequence>
<reference evidence="12" key="2">
    <citation type="submission" date="2020-09" db="EMBL/GenBank/DDBJ databases">
        <authorList>
            <person name="Sun Q."/>
            <person name="Zhou Y."/>
        </authorList>
    </citation>
    <scope>NUCLEOTIDE SEQUENCE</scope>
    <source>
        <strain evidence="12">CGMCC 4.7398</strain>
    </source>
</reference>
<dbReference type="InterPro" id="IPR013785">
    <property type="entry name" value="Aldolase_TIM"/>
</dbReference>
<dbReference type="CDD" id="cd04724">
    <property type="entry name" value="Tryptophan_synthase_alpha"/>
    <property type="match status" value="1"/>
</dbReference>
<evidence type="ECO:0000256" key="8">
    <source>
        <dbReference type="ARBA" id="ARBA00049047"/>
    </source>
</evidence>
<dbReference type="SUPFAM" id="SSF51366">
    <property type="entry name" value="Ribulose-phoshate binding barrel"/>
    <property type="match status" value="1"/>
</dbReference>
<evidence type="ECO:0000256" key="9">
    <source>
        <dbReference type="HAMAP-Rule" id="MF_00131"/>
    </source>
</evidence>
<evidence type="ECO:0000256" key="6">
    <source>
        <dbReference type="ARBA" id="ARBA00023141"/>
    </source>
</evidence>
<evidence type="ECO:0000256" key="10">
    <source>
        <dbReference type="RuleBase" id="RU003662"/>
    </source>
</evidence>
<gene>
    <name evidence="9" type="primary">trpA</name>
    <name evidence="12" type="ORF">GCM10017772_28870</name>
</gene>
<name>A0A919KW29_9MICO</name>
<dbReference type="EC" id="4.2.1.20" evidence="9"/>
<feature type="active site" description="Proton acceptor" evidence="9">
    <location>
        <position position="64"/>
    </location>
</feature>
<protein>
    <recommendedName>
        <fullName evidence="9">Tryptophan synthase alpha chain</fullName>
        <ecNumber evidence="9">4.2.1.20</ecNumber>
    </recommendedName>
</protein>
<reference evidence="12" key="1">
    <citation type="journal article" date="2014" name="Int. J. Syst. Evol. Microbiol.">
        <title>Complete genome sequence of Corynebacterium casei LMG S-19264T (=DSM 44701T), isolated from a smear-ripened cheese.</title>
        <authorList>
            <consortium name="US DOE Joint Genome Institute (JGI-PGF)"/>
            <person name="Walter F."/>
            <person name="Albersmeier A."/>
            <person name="Kalinowski J."/>
            <person name="Ruckert C."/>
        </authorList>
    </citation>
    <scope>NUCLEOTIDE SEQUENCE</scope>
    <source>
        <strain evidence="12">CGMCC 4.7398</strain>
    </source>
</reference>
<dbReference type="EMBL" id="BNAS01000004">
    <property type="protein sequence ID" value="GHH74653.1"/>
    <property type="molecule type" value="Genomic_DNA"/>
</dbReference>
<evidence type="ECO:0000256" key="11">
    <source>
        <dbReference type="SAM" id="MobiDB-lite"/>
    </source>
</evidence>
<evidence type="ECO:0000256" key="4">
    <source>
        <dbReference type="ARBA" id="ARBA00022605"/>
    </source>
</evidence>
<proteinExistence type="inferred from homology"/>
<evidence type="ECO:0000313" key="13">
    <source>
        <dbReference type="Proteomes" id="UP000627369"/>
    </source>
</evidence>
<keyword evidence="6 9" id="KW-0057">Aromatic amino acid biosynthesis</keyword>
<keyword evidence="5 9" id="KW-0822">Tryptophan biosynthesis</keyword>
<keyword evidence="4 9" id="KW-0028">Amino-acid biosynthesis</keyword>
<keyword evidence="7 9" id="KW-0456">Lyase</keyword>
<dbReference type="Pfam" id="PF00290">
    <property type="entry name" value="Trp_syntA"/>
    <property type="match status" value="1"/>
</dbReference>
<feature type="region of interest" description="Disordered" evidence="11">
    <location>
        <begin position="289"/>
        <end position="319"/>
    </location>
</feature>
<dbReference type="AlphaFoldDB" id="A0A919KW29"/>
<dbReference type="HAMAP" id="MF_00131">
    <property type="entry name" value="Trp_synth_alpha"/>
    <property type="match status" value="1"/>
</dbReference>